<dbReference type="Proteomes" id="UP001287059">
    <property type="component" value="Unassembled WGS sequence"/>
</dbReference>
<dbReference type="InterPro" id="IPR052196">
    <property type="entry name" value="Bact_Kbp"/>
</dbReference>
<feature type="compositionally biased region" description="Low complexity" evidence="1">
    <location>
        <begin position="405"/>
        <end position="443"/>
    </location>
</feature>
<dbReference type="EMBL" id="JAVIIW010000037">
    <property type="protein sequence ID" value="MDX8481837.1"/>
    <property type="molecule type" value="Genomic_DNA"/>
</dbReference>
<dbReference type="SMART" id="SM00257">
    <property type="entry name" value="LysM"/>
    <property type="match status" value="1"/>
</dbReference>
<organism evidence="3 4">
    <name type="scientific">Mesorhizobium album</name>
    <dbReference type="NCBI Taxonomy" id="3072314"/>
    <lineage>
        <taxon>Bacteria</taxon>
        <taxon>Pseudomonadati</taxon>
        <taxon>Pseudomonadota</taxon>
        <taxon>Alphaproteobacteria</taxon>
        <taxon>Hyphomicrobiales</taxon>
        <taxon>Phyllobacteriaceae</taxon>
        <taxon>Mesorhizobium</taxon>
    </lineage>
</organism>
<sequence length="532" mass="53094">MAINPSKAFLFAAGGVAVVAAIAYASGALDPYINNRKPAQVAALPQTESKPAESGSTTTEGRLPQAPANAMAPANNATAPASDNAMAPANKTTAPASNATAPAASTPAAQAPAAAGPTLPTFDVVRVEGNGSIVVAGSAAPNSKVEILNGATVLGSTDAGADGAFAIVLDNPLKPGDYTITLRATAGGVAVASAQTAVVSVPQSPTGQVLAMVEEPGKPSELLTVPQPQAKPAAPAATDQAAAPAAPAPAATAPSTTAPAPAATAPAATDQASAPAAQTPAVAADEPKIAVEAVEIDGGKIFIAGTADPGRKVRAYADDMLLGEAKTSPDGHFLIEAARDIPVGNHTIHVDGLADDGVKVVARAAVPFEREPGESVAAVAPNEAKPAEGKLAQVQGAGSQSAEAKSAAAKTVETKAPATATAEAGKPATAEAPAKVAEAKPSAGVPETVAPKLEHSDGAVIIRRNDTLWRISRRVYGHGVRYSTIYLANQDQIRDPDRIWPGQVFKVPGKSKEGEPADMKAMGDQMTTPKAE</sequence>
<dbReference type="PANTHER" id="PTHR34700">
    <property type="entry name" value="POTASSIUM BINDING PROTEIN KBP"/>
    <property type="match status" value="1"/>
</dbReference>
<feature type="compositionally biased region" description="Polar residues" evidence="1">
    <location>
        <begin position="46"/>
        <end position="60"/>
    </location>
</feature>
<feature type="compositionally biased region" description="Low complexity" evidence="1">
    <location>
        <begin position="64"/>
        <end position="115"/>
    </location>
</feature>
<evidence type="ECO:0000259" key="2">
    <source>
        <dbReference type="PROSITE" id="PS51782"/>
    </source>
</evidence>
<accession>A0ABU4Y7E6</accession>
<dbReference type="InterPro" id="IPR013783">
    <property type="entry name" value="Ig-like_fold"/>
</dbReference>
<dbReference type="SUPFAM" id="SSF54106">
    <property type="entry name" value="LysM domain"/>
    <property type="match status" value="1"/>
</dbReference>
<dbReference type="Pfam" id="PF01476">
    <property type="entry name" value="LysM"/>
    <property type="match status" value="1"/>
</dbReference>
<reference evidence="3 4" key="1">
    <citation type="submission" date="2023-08" db="EMBL/GenBank/DDBJ databases">
        <title>Implementing the SeqCode for naming new Mesorhizobium species isolated from Vachellia karroo root nodules.</title>
        <authorList>
            <person name="Van Lill M."/>
        </authorList>
    </citation>
    <scope>NUCLEOTIDE SEQUENCE [LARGE SCALE GENOMIC DNA]</scope>
    <source>
        <strain evidence="3 4">VK24D</strain>
    </source>
</reference>
<dbReference type="InterPro" id="IPR018392">
    <property type="entry name" value="LysM"/>
</dbReference>
<evidence type="ECO:0000256" key="1">
    <source>
        <dbReference type="SAM" id="MobiDB-lite"/>
    </source>
</evidence>
<evidence type="ECO:0000313" key="3">
    <source>
        <dbReference type="EMBL" id="MDX8481837.1"/>
    </source>
</evidence>
<proteinExistence type="predicted"/>
<dbReference type="PANTHER" id="PTHR34700:SF4">
    <property type="entry name" value="PHAGE-LIKE ELEMENT PBSX PROTEIN XKDP"/>
    <property type="match status" value="1"/>
</dbReference>
<feature type="region of interest" description="Disordered" evidence="1">
    <location>
        <begin position="405"/>
        <end position="451"/>
    </location>
</feature>
<dbReference type="PROSITE" id="PS51782">
    <property type="entry name" value="LYSM"/>
    <property type="match status" value="1"/>
</dbReference>
<feature type="region of interest" description="Disordered" evidence="1">
    <location>
        <begin position="43"/>
        <end position="115"/>
    </location>
</feature>
<protein>
    <submittedName>
        <fullName evidence="3">LysM peptidoglycan-binding domain-containing protein</fullName>
    </submittedName>
</protein>
<keyword evidence="4" id="KW-1185">Reference proteome</keyword>
<gene>
    <name evidence="3" type="ORF">RFN28_25730</name>
</gene>
<feature type="region of interest" description="Disordered" evidence="1">
    <location>
        <begin position="220"/>
        <end position="284"/>
    </location>
</feature>
<feature type="compositionally biased region" description="Low complexity" evidence="1">
    <location>
        <begin position="224"/>
        <end position="284"/>
    </location>
</feature>
<dbReference type="CDD" id="cd00118">
    <property type="entry name" value="LysM"/>
    <property type="match status" value="1"/>
</dbReference>
<dbReference type="InterPro" id="IPR036779">
    <property type="entry name" value="LysM_dom_sf"/>
</dbReference>
<evidence type="ECO:0000313" key="4">
    <source>
        <dbReference type="Proteomes" id="UP001287059"/>
    </source>
</evidence>
<dbReference type="RefSeq" id="WP_320289982.1">
    <property type="nucleotide sequence ID" value="NZ_JAVIIW010000037.1"/>
</dbReference>
<comment type="caution">
    <text evidence="3">The sequence shown here is derived from an EMBL/GenBank/DDBJ whole genome shotgun (WGS) entry which is preliminary data.</text>
</comment>
<feature type="region of interest" description="Disordered" evidence="1">
    <location>
        <begin position="507"/>
        <end position="532"/>
    </location>
</feature>
<dbReference type="Gene3D" id="2.60.40.10">
    <property type="entry name" value="Immunoglobulins"/>
    <property type="match status" value="1"/>
</dbReference>
<dbReference type="Gene3D" id="3.10.350.10">
    <property type="entry name" value="LysM domain"/>
    <property type="match status" value="1"/>
</dbReference>
<name>A0ABU4Y7E6_9HYPH</name>
<feature type="domain" description="LysM" evidence="2">
    <location>
        <begin position="458"/>
        <end position="507"/>
    </location>
</feature>